<evidence type="ECO:0000256" key="1">
    <source>
        <dbReference type="ARBA" id="ARBA00000548"/>
    </source>
</evidence>
<organism evidence="12 13">
    <name type="scientific">Ceratopteris richardii</name>
    <name type="common">Triangle waterfern</name>
    <dbReference type="NCBI Taxonomy" id="49495"/>
    <lineage>
        <taxon>Eukaryota</taxon>
        <taxon>Viridiplantae</taxon>
        <taxon>Streptophyta</taxon>
        <taxon>Embryophyta</taxon>
        <taxon>Tracheophyta</taxon>
        <taxon>Polypodiopsida</taxon>
        <taxon>Polypodiidae</taxon>
        <taxon>Polypodiales</taxon>
        <taxon>Pteridineae</taxon>
        <taxon>Pteridaceae</taxon>
        <taxon>Parkerioideae</taxon>
        <taxon>Ceratopteris</taxon>
    </lineage>
</organism>
<evidence type="ECO:0000256" key="8">
    <source>
        <dbReference type="RuleBase" id="RU003615"/>
    </source>
</evidence>
<dbReference type="GO" id="GO:0005975">
    <property type="term" value="P:carbohydrate metabolic process"/>
    <property type="evidence" value="ECO:0007669"/>
    <property type="project" value="InterPro"/>
</dbReference>
<dbReference type="InterPro" id="IPR012850">
    <property type="entry name" value="A-amylase_bs_C"/>
</dbReference>
<comment type="caution">
    <text evidence="12">The sequence shown here is derived from an EMBL/GenBank/DDBJ whole genome shotgun (WGS) entry which is preliminary data.</text>
</comment>
<evidence type="ECO:0000313" key="13">
    <source>
        <dbReference type="Proteomes" id="UP000825935"/>
    </source>
</evidence>
<dbReference type="InterPro" id="IPR017853">
    <property type="entry name" value="GH"/>
</dbReference>
<evidence type="ECO:0000259" key="11">
    <source>
        <dbReference type="SMART" id="SM00810"/>
    </source>
</evidence>
<keyword evidence="7 9" id="KW-0326">Glycosidase</keyword>
<comment type="similarity">
    <text evidence="3 8">Belongs to the glycosyl hydrolase 13 family.</text>
</comment>
<dbReference type="InterPro" id="IPR013780">
    <property type="entry name" value="Glyco_hydro_b"/>
</dbReference>
<keyword evidence="13" id="KW-1185">Reference proteome</keyword>
<dbReference type="EMBL" id="CM035417">
    <property type="protein sequence ID" value="KAH7423720.1"/>
    <property type="molecule type" value="Genomic_DNA"/>
</dbReference>
<reference evidence="12" key="1">
    <citation type="submission" date="2021-08" db="EMBL/GenBank/DDBJ databases">
        <title>WGS assembly of Ceratopteris richardii.</title>
        <authorList>
            <person name="Marchant D.B."/>
            <person name="Chen G."/>
            <person name="Jenkins J."/>
            <person name="Shu S."/>
            <person name="Leebens-Mack J."/>
            <person name="Grimwood J."/>
            <person name="Schmutz J."/>
            <person name="Soltis P."/>
            <person name="Soltis D."/>
            <person name="Chen Z.-H."/>
        </authorList>
    </citation>
    <scope>NUCLEOTIDE SEQUENCE</scope>
    <source>
        <strain evidence="12">Whitten #5841</strain>
        <tissue evidence="12">Leaf</tissue>
    </source>
</reference>
<gene>
    <name evidence="12" type="ORF">KP509_12G070100</name>
</gene>
<accession>A0A8T2TMU8</accession>
<dbReference type="Gene3D" id="2.60.40.1180">
    <property type="entry name" value="Golgi alpha-mannosidase II"/>
    <property type="match status" value="1"/>
</dbReference>
<comment type="catalytic activity">
    <reaction evidence="1 9">
        <text>Endohydrolysis of (1-&gt;4)-alpha-D-glucosidic linkages in polysaccharides containing three or more (1-&gt;4)-alpha-linked D-glucose units.</text>
        <dbReference type="EC" id="3.2.1.1"/>
    </reaction>
</comment>
<dbReference type="InterPro" id="IPR006046">
    <property type="entry name" value="Alpha_amylase"/>
</dbReference>
<dbReference type="AlphaFoldDB" id="A0A8T2TMU8"/>
<dbReference type="CDD" id="cd11314">
    <property type="entry name" value="AmyAc_arch_bac_plant_AmyA"/>
    <property type="match status" value="1"/>
</dbReference>
<keyword evidence="6 9" id="KW-0119">Carbohydrate metabolism</keyword>
<evidence type="ECO:0000256" key="3">
    <source>
        <dbReference type="ARBA" id="ARBA00008061"/>
    </source>
</evidence>
<evidence type="ECO:0000313" key="12">
    <source>
        <dbReference type="EMBL" id="KAH7423720.1"/>
    </source>
</evidence>
<dbReference type="PANTHER" id="PTHR43447">
    <property type="entry name" value="ALPHA-AMYLASE"/>
    <property type="match status" value="1"/>
</dbReference>
<dbReference type="Pfam" id="PF00128">
    <property type="entry name" value="Alpha-amylase"/>
    <property type="match status" value="1"/>
</dbReference>
<dbReference type="SMART" id="SM00642">
    <property type="entry name" value="Aamy"/>
    <property type="match status" value="1"/>
</dbReference>
<dbReference type="GO" id="GO:0005509">
    <property type="term" value="F:calcium ion binding"/>
    <property type="evidence" value="ECO:0007669"/>
    <property type="project" value="InterPro"/>
</dbReference>
<evidence type="ECO:0000259" key="10">
    <source>
        <dbReference type="SMART" id="SM00642"/>
    </source>
</evidence>
<evidence type="ECO:0000256" key="9">
    <source>
        <dbReference type="RuleBase" id="RU361134"/>
    </source>
</evidence>
<dbReference type="SUPFAM" id="SSF51445">
    <property type="entry name" value="(Trans)glycosidases"/>
    <property type="match status" value="1"/>
</dbReference>
<keyword evidence="5 9" id="KW-0378">Hydrolase</keyword>
<dbReference type="SUPFAM" id="SSF51011">
    <property type="entry name" value="Glycosyl hydrolase domain"/>
    <property type="match status" value="1"/>
</dbReference>
<evidence type="ECO:0000256" key="4">
    <source>
        <dbReference type="ARBA" id="ARBA00012595"/>
    </source>
</evidence>
<evidence type="ECO:0000256" key="6">
    <source>
        <dbReference type="ARBA" id="ARBA00023277"/>
    </source>
</evidence>
<name>A0A8T2TMU8_CERRI</name>
<dbReference type="EC" id="3.2.1.1" evidence="4 9"/>
<dbReference type="SMART" id="SM00810">
    <property type="entry name" value="Alpha-amyl_C2"/>
    <property type="match status" value="1"/>
</dbReference>
<feature type="domain" description="Glycosyl hydrolase family 13 catalytic" evidence="10">
    <location>
        <begin position="2"/>
        <end position="293"/>
    </location>
</feature>
<dbReference type="InterPro" id="IPR006047">
    <property type="entry name" value="GH13_cat_dom"/>
</dbReference>
<protein>
    <recommendedName>
        <fullName evidence="4 9">Alpha-amylase</fullName>
        <ecNumber evidence="4 9">3.2.1.1</ecNumber>
    </recommendedName>
</protein>
<dbReference type="Proteomes" id="UP000825935">
    <property type="component" value="Chromosome 12"/>
</dbReference>
<proteinExistence type="inferred from homology"/>
<dbReference type="PRINTS" id="PR00110">
    <property type="entry name" value="ALPHAAMYLASE"/>
</dbReference>
<dbReference type="Gene3D" id="3.20.20.80">
    <property type="entry name" value="Glycosidases"/>
    <property type="match status" value="1"/>
</dbReference>
<comment type="cofactor">
    <cofactor evidence="2">
        <name>Ca(2+)</name>
        <dbReference type="ChEBI" id="CHEBI:29108"/>
    </cofactor>
</comment>
<feature type="domain" description="Alpha-amylase C-terminal beta-sheet" evidence="11">
    <location>
        <begin position="288"/>
        <end position="350"/>
    </location>
</feature>
<evidence type="ECO:0000256" key="7">
    <source>
        <dbReference type="ARBA" id="ARBA00023295"/>
    </source>
</evidence>
<dbReference type="Pfam" id="PF07821">
    <property type="entry name" value="Alpha-amyl_C2"/>
    <property type="match status" value="1"/>
</dbReference>
<sequence length="351" mass="40309">MPGRLYDLNASKYGSEEKLKELIDVFHAHDVRCLADIVINHRCADHKDDRGVWCLFEGGTHDERLDWGPWAITKHDHPYTDGSGQPDTGEDFGAAPDIDHTNVRVQEDLINWMKWLKSVIGFDGWRFDFAKGFAGKFVGLYIEKTEPEFAVGEVWCTLNYGDEGLLHNQDSHRQDLVNWVHSTGDRAMAFDFTTKGILQEAVCGQYWRLRDCNNKPPGMIGFWSEKAVTFIENHDTGSTQQHWPFPHDKVMQGYAYILTHPGVPCIFYDHFYDWGLKDEILNLIDVRKRNRIRANSEINILAADHDLYVAAINDNVIMKIGPKFDIGDLAPNLEEWKVAAVGHEYCVWEKL</sequence>
<dbReference type="OrthoDB" id="550577at2759"/>
<dbReference type="GO" id="GO:0004556">
    <property type="term" value="F:alpha-amylase activity"/>
    <property type="evidence" value="ECO:0007669"/>
    <property type="project" value="UniProtKB-UniRule"/>
</dbReference>
<evidence type="ECO:0000256" key="5">
    <source>
        <dbReference type="ARBA" id="ARBA00022801"/>
    </source>
</evidence>
<evidence type="ECO:0000256" key="2">
    <source>
        <dbReference type="ARBA" id="ARBA00001913"/>
    </source>
</evidence>